<dbReference type="InterPro" id="IPR016160">
    <property type="entry name" value="Ald_DH_CS_CYS"/>
</dbReference>
<evidence type="ECO:0000256" key="4">
    <source>
        <dbReference type="PIRNR" id="PIRNR036492"/>
    </source>
</evidence>
<dbReference type="PIRSF" id="PIRSF036492">
    <property type="entry name" value="ALDH"/>
    <property type="match status" value="1"/>
</dbReference>
<dbReference type="Gene3D" id="3.40.605.10">
    <property type="entry name" value="Aldehyde Dehydrogenase, Chain A, domain 1"/>
    <property type="match status" value="1"/>
</dbReference>
<evidence type="ECO:0000313" key="9">
    <source>
        <dbReference type="Proteomes" id="UP001524587"/>
    </source>
</evidence>
<evidence type="ECO:0000259" key="7">
    <source>
        <dbReference type="Pfam" id="PF00171"/>
    </source>
</evidence>
<evidence type="ECO:0000256" key="5">
    <source>
        <dbReference type="PROSITE-ProRule" id="PRU10007"/>
    </source>
</evidence>
<feature type="domain" description="Aldehyde dehydrogenase" evidence="7">
    <location>
        <begin position="8"/>
        <end position="439"/>
    </location>
</feature>
<dbReference type="EMBL" id="JAMSKV010000002">
    <property type="protein sequence ID" value="MCQ8277651.1"/>
    <property type="molecule type" value="Genomic_DNA"/>
</dbReference>
<dbReference type="InterPro" id="IPR029510">
    <property type="entry name" value="Ald_DH_CS_GLU"/>
</dbReference>
<evidence type="ECO:0000256" key="2">
    <source>
        <dbReference type="ARBA" id="ARBA00023002"/>
    </source>
</evidence>
<dbReference type="PANTHER" id="PTHR43570">
    <property type="entry name" value="ALDEHYDE DEHYDROGENASE"/>
    <property type="match status" value="1"/>
</dbReference>
<comment type="similarity">
    <text evidence="1 4 6">Belongs to the aldehyde dehydrogenase family.</text>
</comment>
<proteinExistence type="inferred from homology"/>
<evidence type="ECO:0000256" key="1">
    <source>
        <dbReference type="ARBA" id="ARBA00009986"/>
    </source>
</evidence>
<evidence type="ECO:0000313" key="8">
    <source>
        <dbReference type="EMBL" id="MCQ8277651.1"/>
    </source>
</evidence>
<dbReference type="RefSeq" id="WP_422863092.1">
    <property type="nucleotide sequence ID" value="NZ_JAMSKV010000002.1"/>
</dbReference>
<dbReference type="PROSITE" id="PS00687">
    <property type="entry name" value="ALDEHYDE_DEHYDR_GLU"/>
    <property type="match status" value="1"/>
</dbReference>
<dbReference type="PANTHER" id="PTHR43570:SF20">
    <property type="entry name" value="ALDEHYDE DEHYDROGENASE ALDX-RELATED"/>
    <property type="match status" value="1"/>
</dbReference>
<evidence type="ECO:0000256" key="3">
    <source>
        <dbReference type="ARBA" id="ARBA00023027"/>
    </source>
</evidence>
<keyword evidence="3" id="KW-0520">NAD</keyword>
<dbReference type="InterPro" id="IPR015590">
    <property type="entry name" value="Aldehyde_DH_dom"/>
</dbReference>
<protein>
    <recommendedName>
        <fullName evidence="4">Aldehyde dehydrogenase</fullName>
    </recommendedName>
</protein>
<sequence>MPDAALDLRATLDAQRAAAAKAGEPSLAERRAHLSALDAVLSDAADRFHAAISADFGHRAYPETVLAELVPLRAAIRFAHTHLRSWMRPRRAPVGVTFQPGRAWVEKRPLGCVGIVSPWNYPLFLSVGPLVDALAAGNRAMLKPSEATPRFAALLRRELARAFPADRVAVVDGDAAVAQSFTALPFDHLLFTGSTRVGTAVMHAAADGLVPVTLELGGKSPAIVAPDAPLDRTARTLMVGKLFNAGQTCIAPDYVLVPEDRVEAFAAACVESAAALYPHIANNDDYSTIISTRHLDRLQAVVEEAKGAGARVLRDVSHAAEAGDAERSKRMVPTLLLDTPDSVAAMREEIFGPVLPIVGYRSLPDAIRYVNARPRPLALYAFTDDAATERHILSRTLSGGATINGTLLHCAQTALPFGGIGPSGTGTYHGKAGFDRFSHDRGVYRQGRFSGFTVMAPPHGTLTRLILPLMLGRSDGGKPH</sequence>
<gene>
    <name evidence="8" type="ORF">NFI95_04205</name>
</gene>
<dbReference type="PROSITE" id="PS00070">
    <property type="entry name" value="ALDEHYDE_DEHYDR_CYS"/>
    <property type="match status" value="1"/>
</dbReference>
<evidence type="ECO:0000256" key="6">
    <source>
        <dbReference type="RuleBase" id="RU003345"/>
    </source>
</evidence>
<dbReference type="InterPro" id="IPR016162">
    <property type="entry name" value="Ald_DH_N"/>
</dbReference>
<dbReference type="Gene3D" id="3.40.309.10">
    <property type="entry name" value="Aldehyde Dehydrogenase, Chain A, domain 2"/>
    <property type="match status" value="1"/>
</dbReference>
<keyword evidence="9" id="KW-1185">Reference proteome</keyword>
<comment type="caution">
    <text evidence="8">The sequence shown here is derived from an EMBL/GenBank/DDBJ whole genome shotgun (WGS) entry which is preliminary data.</text>
</comment>
<dbReference type="InterPro" id="IPR016161">
    <property type="entry name" value="Ald_DH/histidinol_DH"/>
</dbReference>
<dbReference type="InterPro" id="IPR012394">
    <property type="entry name" value="Aldehyde_DH_NAD(P)"/>
</dbReference>
<keyword evidence="2 4" id="KW-0560">Oxidoreductase</keyword>
<accession>A0ABT1W677</accession>
<organism evidence="8 9">
    <name type="scientific">Endosaccharibacter trunci</name>
    <dbReference type="NCBI Taxonomy" id="2812733"/>
    <lineage>
        <taxon>Bacteria</taxon>
        <taxon>Pseudomonadati</taxon>
        <taxon>Pseudomonadota</taxon>
        <taxon>Alphaproteobacteria</taxon>
        <taxon>Acetobacterales</taxon>
        <taxon>Acetobacteraceae</taxon>
        <taxon>Endosaccharibacter</taxon>
    </lineage>
</organism>
<dbReference type="Proteomes" id="UP001524587">
    <property type="component" value="Unassembled WGS sequence"/>
</dbReference>
<feature type="active site" evidence="5">
    <location>
        <position position="215"/>
    </location>
</feature>
<dbReference type="Pfam" id="PF00171">
    <property type="entry name" value="Aldedh"/>
    <property type="match status" value="1"/>
</dbReference>
<dbReference type="CDD" id="cd07133">
    <property type="entry name" value="ALDH_CALDH_CalB"/>
    <property type="match status" value="1"/>
</dbReference>
<name>A0ABT1W677_9PROT</name>
<dbReference type="InterPro" id="IPR016163">
    <property type="entry name" value="Ald_DH_C"/>
</dbReference>
<reference evidence="8 9" key="1">
    <citation type="submission" date="2022-06" db="EMBL/GenBank/DDBJ databases">
        <title>Endosaccharibacter gen. nov., sp. nov., endophytic bacteria isolated from sugarcane.</title>
        <authorList>
            <person name="Pitiwittayakul N."/>
            <person name="Yukphan P."/>
            <person name="Charoenyingcharoen P."/>
            <person name="Tanasupawat S."/>
        </authorList>
    </citation>
    <scope>NUCLEOTIDE SEQUENCE [LARGE SCALE GENOMIC DNA]</scope>
    <source>
        <strain evidence="8 9">KSS8</strain>
    </source>
</reference>
<dbReference type="SUPFAM" id="SSF53720">
    <property type="entry name" value="ALDH-like"/>
    <property type="match status" value="1"/>
</dbReference>